<dbReference type="Pfam" id="PF12675">
    <property type="entry name" value="DUF3795"/>
    <property type="match status" value="1"/>
</dbReference>
<gene>
    <name evidence="1" type="ORF">CSTERTH_09310</name>
</gene>
<evidence type="ECO:0008006" key="3">
    <source>
        <dbReference type="Google" id="ProtNLM"/>
    </source>
</evidence>
<protein>
    <recommendedName>
        <fullName evidence="3">DUF3788 domain-containing protein</fullName>
    </recommendedName>
</protein>
<sequence length="244" mass="28616">MKEFDKVRLETVKFMRGKYRLDEISGMNYGIPCVRFRQGKKTVVAIFLYDDHYDFQIVLGKAEREKFEAIRHEFPLEIQQLYDRAHTFHDGKWLFISVYDLKTLEAVKKLILIKKKPNRKPFSKENAVYGKCGHRCDLCVHYTGITEEFREMLIPHLNAVYGKSAWDMRCTGCDTTNCHCYQDGHGLCEPLKCLHTKQLNSCFDCVDYPCAQATVGYRQLEHKNISADDVTWAILPYVPYQYEK</sequence>
<dbReference type="EMBL" id="CP014672">
    <property type="protein sequence ID" value="ANW99208.1"/>
    <property type="molecule type" value="Genomic_DNA"/>
</dbReference>
<dbReference type="Pfam" id="PF12663">
    <property type="entry name" value="DUF3788"/>
    <property type="match status" value="1"/>
</dbReference>
<evidence type="ECO:0000313" key="2">
    <source>
        <dbReference type="Proteomes" id="UP000092971"/>
    </source>
</evidence>
<dbReference type="InterPro" id="IPR024227">
    <property type="entry name" value="DUF3795"/>
</dbReference>
<organism evidence="1 2">
    <name type="scientific">Thermoclostridium stercorarium subsp. thermolacticum DSM 2910</name>
    <dbReference type="NCBI Taxonomy" id="1121336"/>
    <lineage>
        <taxon>Bacteria</taxon>
        <taxon>Bacillati</taxon>
        <taxon>Bacillota</taxon>
        <taxon>Clostridia</taxon>
        <taxon>Eubacteriales</taxon>
        <taxon>Oscillospiraceae</taxon>
        <taxon>Thermoclostridium</taxon>
    </lineage>
</organism>
<evidence type="ECO:0000313" key="1">
    <source>
        <dbReference type="EMBL" id="ANW99208.1"/>
    </source>
</evidence>
<dbReference type="OrthoDB" id="9090890at2"/>
<name>A0A1B1YEL9_THEST</name>
<dbReference type="AlphaFoldDB" id="A0A1B1YEL9"/>
<accession>A0A1B1YEL9</accession>
<reference evidence="1 2" key="1">
    <citation type="submission" date="2016-02" db="EMBL/GenBank/DDBJ databases">
        <title>Comparison of Clostridium stercorarium subspecies using comparative genomics and transcriptomics.</title>
        <authorList>
            <person name="Schellenberg J."/>
            <person name="Thallinger G."/>
            <person name="Levin D.B."/>
            <person name="Zhang X."/>
            <person name="Alvare G."/>
            <person name="Fristensky B."/>
            <person name="Sparling R."/>
        </authorList>
    </citation>
    <scope>NUCLEOTIDE SEQUENCE [LARGE SCALE GENOMIC DNA]</scope>
    <source>
        <strain evidence="1 2">DSM 2910</strain>
    </source>
</reference>
<dbReference type="Proteomes" id="UP000092971">
    <property type="component" value="Chromosome"/>
</dbReference>
<dbReference type="RefSeq" id="WP_015359592.1">
    <property type="nucleotide sequence ID" value="NZ_CP014672.1"/>
</dbReference>
<dbReference type="InterPro" id="IPR024265">
    <property type="entry name" value="DUF3788"/>
</dbReference>
<proteinExistence type="predicted"/>